<sequence>MKIVTHAKKSWNNLIPGFSSYSICNTQSMSKPVTLHSDSVYHFPPLPLPLPWTPRLLLSCAEVLQQLAKWSPCLCPGSLGGFPPQSSHSDLTKTQVKSCHSPAQEALMYPS</sequence>
<protein>
    <submittedName>
        <fullName evidence="1">Macaca fascicularis brain cDNA clone: QflA-16090, similar to human similar to pleckstrin homology domain protein (5V327)(LOC400224), mRNA, RefSeq: XM_375090.1</fullName>
    </submittedName>
</protein>
<dbReference type="EMBL" id="AB171961">
    <property type="protein sequence ID" value="BAE89024.1"/>
    <property type="molecule type" value="mRNA"/>
</dbReference>
<accession>I7GI02</accession>
<name>I7GI02_MACFA</name>
<dbReference type="AlphaFoldDB" id="I7GI02"/>
<organism evidence="1">
    <name type="scientific">Macaca fascicularis</name>
    <name type="common">Crab-eating macaque</name>
    <name type="synonym">Cynomolgus monkey</name>
    <dbReference type="NCBI Taxonomy" id="9541"/>
    <lineage>
        <taxon>Eukaryota</taxon>
        <taxon>Metazoa</taxon>
        <taxon>Chordata</taxon>
        <taxon>Craniata</taxon>
        <taxon>Vertebrata</taxon>
        <taxon>Euteleostomi</taxon>
        <taxon>Mammalia</taxon>
        <taxon>Eutheria</taxon>
        <taxon>Euarchontoglires</taxon>
        <taxon>Primates</taxon>
        <taxon>Haplorrhini</taxon>
        <taxon>Catarrhini</taxon>
        <taxon>Cercopithecidae</taxon>
        <taxon>Cercopithecinae</taxon>
        <taxon>Macaca</taxon>
    </lineage>
</organism>
<proteinExistence type="evidence at transcript level"/>
<evidence type="ECO:0000313" key="1">
    <source>
        <dbReference type="EMBL" id="BAE89024.1"/>
    </source>
</evidence>
<reference evidence="1" key="1">
    <citation type="journal article" date="2007" name="PLoS Biol.">
        <title>Rate of evolution in brain-expressed genes in humans and other primates.</title>
        <authorList>
            <person name="Wang H.-Y."/>
            <person name="Chien H.-C."/>
            <person name="Osada N."/>
            <person name="Hashimoto K."/>
            <person name="Sugano S."/>
            <person name="Gojobori T."/>
            <person name="Chou C.-K."/>
            <person name="Tsai S.-F."/>
            <person name="Wu C.-I."/>
            <person name="Shen C.-K.J."/>
        </authorList>
    </citation>
    <scope>NUCLEOTIDE SEQUENCE</scope>
</reference>